<organism evidence="12 13">
    <name type="scientific">Pinctada imbricata</name>
    <name type="common">Atlantic pearl-oyster</name>
    <name type="synonym">Pinctada martensii</name>
    <dbReference type="NCBI Taxonomy" id="66713"/>
    <lineage>
        <taxon>Eukaryota</taxon>
        <taxon>Metazoa</taxon>
        <taxon>Spiralia</taxon>
        <taxon>Lophotrochozoa</taxon>
        <taxon>Mollusca</taxon>
        <taxon>Bivalvia</taxon>
        <taxon>Autobranchia</taxon>
        <taxon>Pteriomorphia</taxon>
        <taxon>Pterioida</taxon>
        <taxon>Pterioidea</taxon>
        <taxon>Pteriidae</taxon>
        <taxon>Pinctada</taxon>
    </lineage>
</organism>
<gene>
    <name evidence="12" type="ORF">FSP39_011702</name>
</gene>
<dbReference type="InterPro" id="IPR000152">
    <property type="entry name" value="EGF-type_Asp/Asn_hydroxyl_site"/>
</dbReference>
<dbReference type="InterPro" id="IPR036383">
    <property type="entry name" value="TSP1_rpt_sf"/>
</dbReference>
<dbReference type="Pfam" id="PF00008">
    <property type="entry name" value="EGF"/>
    <property type="match status" value="1"/>
</dbReference>
<keyword evidence="4 6" id="KW-1015">Disulfide bond</keyword>
<keyword evidence="1 6" id="KW-0245">EGF-like domain</keyword>
<reference evidence="12" key="1">
    <citation type="submission" date="2019-08" db="EMBL/GenBank/DDBJ databases">
        <title>The improved chromosome-level genome for the pearl oyster Pinctada fucata martensii using PacBio sequencing and Hi-C.</title>
        <authorList>
            <person name="Zheng Z."/>
        </authorList>
    </citation>
    <scope>NUCLEOTIDE SEQUENCE</scope>
    <source>
        <strain evidence="12">ZZ-2019</strain>
        <tissue evidence="12">Adductor muscle</tissue>
    </source>
</reference>
<evidence type="ECO:0000256" key="3">
    <source>
        <dbReference type="ARBA" id="ARBA00022737"/>
    </source>
</evidence>
<dbReference type="InterPro" id="IPR003410">
    <property type="entry name" value="HYR_dom"/>
</dbReference>
<dbReference type="SMART" id="SM00032">
    <property type="entry name" value="CCP"/>
    <property type="match status" value="1"/>
</dbReference>
<dbReference type="FunFam" id="2.10.25.10:FF:000122">
    <property type="entry name" value="Protein crumbs homolog 2"/>
    <property type="match status" value="1"/>
</dbReference>
<dbReference type="Pfam" id="PF02494">
    <property type="entry name" value="HYR"/>
    <property type="match status" value="1"/>
</dbReference>
<dbReference type="CDD" id="cd00054">
    <property type="entry name" value="EGF_CA"/>
    <property type="match status" value="1"/>
</dbReference>
<evidence type="ECO:0000256" key="2">
    <source>
        <dbReference type="ARBA" id="ARBA00022729"/>
    </source>
</evidence>
<feature type="domain" description="Sushi" evidence="11">
    <location>
        <begin position="113"/>
        <end position="171"/>
    </location>
</feature>
<dbReference type="SUPFAM" id="SSF57535">
    <property type="entry name" value="Complement control module/SCR domain"/>
    <property type="match status" value="1"/>
</dbReference>
<evidence type="ECO:0000313" key="13">
    <source>
        <dbReference type="Proteomes" id="UP001186944"/>
    </source>
</evidence>
<feature type="domain" description="EGF-like" evidence="9">
    <location>
        <begin position="171"/>
        <end position="207"/>
    </location>
</feature>
<protein>
    <submittedName>
        <fullName evidence="12">Uncharacterized protein</fullName>
    </submittedName>
</protein>
<keyword evidence="3" id="KW-0677">Repeat</keyword>
<dbReference type="InterPro" id="IPR051830">
    <property type="entry name" value="NOTCH_homolog"/>
</dbReference>
<dbReference type="PROSITE" id="PS50026">
    <property type="entry name" value="EGF_3"/>
    <property type="match status" value="1"/>
</dbReference>
<keyword evidence="5" id="KW-0325">Glycoprotein</keyword>
<dbReference type="InterPro" id="IPR035976">
    <property type="entry name" value="Sushi/SCR/CCP_sf"/>
</dbReference>
<dbReference type="Gene3D" id="2.10.25.10">
    <property type="entry name" value="Laminin"/>
    <property type="match status" value="1"/>
</dbReference>
<dbReference type="Pfam" id="PF00084">
    <property type="entry name" value="Sushi"/>
    <property type="match status" value="1"/>
</dbReference>
<feature type="signal peptide" evidence="8">
    <location>
        <begin position="1"/>
        <end position="21"/>
    </location>
</feature>
<evidence type="ECO:0000259" key="10">
    <source>
        <dbReference type="PROSITE" id="PS50825"/>
    </source>
</evidence>
<dbReference type="PROSITE" id="PS50092">
    <property type="entry name" value="TSP1"/>
    <property type="match status" value="1"/>
</dbReference>
<feature type="chain" id="PRO_5041707416" evidence="8">
    <location>
        <begin position="22"/>
        <end position="416"/>
    </location>
</feature>
<comment type="caution">
    <text evidence="12">The sequence shown here is derived from an EMBL/GenBank/DDBJ whole genome shotgun (WGS) entry which is preliminary data.</text>
</comment>
<dbReference type="Gene3D" id="2.10.70.10">
    <property type="entry name" value="Complement Module, domain 1"/>
    <property type="match status" value="1"/>
</dbReference>
<feature type="disulfide bond" evidence="6">
    <location>
        <begin position="197"/>
        <end position="206"/>
    </location>
</feature>
<sequence length="416" mass="46290">LQKLVVNLVYILILCVPMTRAGIASTWDSCNCNWATWVEWSSCNRTCGGGYQYRTRSVWVLDTPECGTFASCATPDLGSEIKICNSFCHNGGTFSSVCLCRTGFYGTCCENEITCGDPGDVPNSVRSGTSYTYNSGVSYTCNPGYNMTSGDSNLQCSSTGQWSGVKPTCKFVNTCNSNPCQNEGTCIDGVEQYTCMCNSSFGGINCEEDIQPPVVENCPTHIIRKTAEHTLWINWTAPLFYDPLGTDIDISTNYPSAEWTFYWGDFPVQYSALKPSNGLRTECTFNISVRPHLCERLSVPSHGAVVCNGWKKDYGEFCIQFCGYNRTVSQQYDLRQWYVCGASGAWIAAGPPPNCTDHITTQMDLQEVSHLHFHSCLDSNTIRNTYIDVLQTSNYNYFCDEHEDECKAENVDIKCL</sequence>
<dbReference type="EMBL" id="VSWD01000005">
    <property type="protein sequence ID" value="KAK3102486.1"/>
    <property type="molecule type" value="Genomic_DNA"/>
</dbReference>
<evidence type="ECO:0000256" key="1">
    <source>
        <dbReference type="ARBA" id="ARBA00022536"/>
    </source>
</evidence>
<dbReference type="InterPro" id="IPR000884">
    <property type="entry name" value="TSP1_rpt"/>
</dbReference>
<comment type="caution">
    <text evidence="6">Lacks conserved residue(s) required for the propagation of feature annotation.</text>
</comment>
<dbReference type="Pfam" id="PF00090">
    <property type="entry name" value="TSP_1"/>
    <property type="match status" value="1"/>
</dbReference>
<evidence type="ECO:0000313" key="12">
    <source>
        <dbReference type="EMBL" id="KAK3102486.1"/>
    </source>
</evidence>
<accession>A0AA88YQV9</accession>
<dbReference type="SUPFAM" id="SSF82895">
    <property type="entry name" value="TSP-1 type 1 repeat"/>
    <property type="match status" value="1"/>
</dbReference>
<evidence type="ECO:0000256" key="6">
    <source>
        <dbReference type="PROSITE-ProRule" id="PRU00076"/>
    </source>
</evidence>
<dbReference type="PROSITE" id="PS50923">
    <property type="entry name" value="SUSHI"/>
    <property type="match status" value="1"/>
</dbReference>
<dbReference type="PROSITE" id="PS00022">
    <property type="entry name" value="EGF_1"/>
    <property type="match status" value="1"/>
</dbReference>
<evidence type="ECO:0000256" key="4">
    <source>
        <dbReference type="ARBA" id="ARBA00023157"/>
    </source>
</evidence>
<dbReference type="PANTHER" id="PTHR24033:SF151">
    <property type="entry name" value="NOTCH 2"/>
    <property type="match status" value="1"/>
</dbReference>
<dbReference type="PANTHER" id="PTHR24033">
    <property type="entry name" value="EGF-LIKE DOMAIN-CONTAINING PROTEIN"/>
    <property type="match status" value="1"/>
</dbReference>
<dbReference type="SMART" id="SM00209">
    <property type="entry name" value="TSP1"/>
    <property type="match status" value="1"/>
</dbReference>
<dbReference type="InterPro" id="IPR000742">
    <property type="entry name" value="EGF"/>
</dbReference>
<evidence type="ECO:0000256" key="5">
    <source>
        <dbReference type="ARBA" id="ARBA00023180"/>
    </source>
</evidence>
<name>A0AA88YQV9_PINIB</name>
<evidence type="ECO:0000256" key="8">
    <source>
        <dbReference type="SAM" id="SignalP"/>
    </source>
</evidence>
<dbReference type="PROSITE" id="PS50825">
    <property type="entry name" value="HYR"/>
    <property type="match status" value="1"/>
</dbReference>
<keyword evidence="2 8" id="KW-0732">Signal</keyword>
<feature type="domain" description="HYR" evidence="10">
    <location>
        <begin position="208"/>
        <end position="291"/>
    </location>
</feature>
<dbReference type="AlphaFoldDB" id="A0AA88YQV9"/>
<dbReference type="Proteomes" id="UP001186944">
    <property type="component" value="Unassembled WGS sequence"/>
</dbReference>
<dbReference type="Gene3D" id="2.20.100.10">
    <property type="entry name" value="Thrombospondin type-1 (TSP1) repeat"/>
    <property type="match status" value="1"/>
</dbReference>
<dbReference type="SMART" id="SM00181">
    <property type="entry name" value="EGF"/>
    <property type="match status" value="2"/>
</dbReference>
<evidence type="ECO:0000256" key="7">
    <source>
        <dbReference type="PROSITE-ProRule" id="PRU00302"/>
    </source>
</evidence>
<evidence type="ECO:0000259" key="11">
    <source>
        <dbReference type="PROSITE" id="PS50923"/>
    </source>
</evidence>
<dbReference type="InterPro" id="IPR000436">
    <property type="entry name" value="Sushi_SCR_CCP_dom"/>
</dbReference>
<dbReference type="CDD" id="cd00033">
    <property type="entry name" value="CCP"/>
    <property type="match status" value="1"/>
</dbReference>
<dbReference type="PROSITE" id="PS00010">
    <property type="entry name" value="ASX_HYDROXYL"/>
    <property type="match status" value="1"/>
</dbReference>
<keyword evidence="7" id="KW-0768">Sushi</keyword>
<dbReference type="SUPFAM" id="SSF57196">
    <property type="entry name" value="EGF/Laminin"/>
    <property type="match status" value="1"/>
</dbReference>
<keyword evidence="13" id="KW-1185">Reference proteome</keyword>
<proteinExistence type="predicted"/>
<feature type="non-terminal residue" evidence="12">
    <location>
        <position position="1"/>
    </location>
</feature>
<evidence type="ECO:0000259" key="9">
    <source>
        <dbReference type="PROSITE" id="PS50026"/>
    </source>
</evidence>